<sequence length="336" mass="35187">MALESLLTLFDSDVSDVADVQASNGAASRCNGWEIRDVAAVAGSREPVTPASRATIPATAAATSATAEKIVTLQPKPAPLLGCTAATPATAENSNAECKAANQGAKVPDRDQGPEGSEWRHLQSDVAKRAALQGNTGAGSGCNGAATSATAETAQTDVGADNHRLWLITRPDGERFSLSRNPTAPLLEIQADYPGCTITPEPAPAPGPALSPDDLAVAHALLRHWQEDDLTTGNDWLDGLARDPARLEGMRQMALAAGVARYEPAPAPTTEPEDEPRPMAVCARCRHWTPDTINPKGGLGQCLIAAPASRRPGSCWPWTHDGAGIHCHQFEDTAHE</sequence>
<dbReference type="KEGG" id="tvi:Thivi_1584"/>
<dbReference type="STRING" id="765911.Thivi_1584"/>
<reference evidence="2 3" key="1">
    <citation type="submission" date="2012-06" db="EMBL/GenBank/DDBJ databases">
        <title>Complete sequence of Thiocystis violascens DSM 198.</title>
        <authorList>
            <consortium name="US DOE Joint Genome Institute"/>
            <person name="Lucas S."/>
            <person name="Han J."/>
            <person name="Lapidus A."/>
            <person name="Cheng J.-F."/>
            <person name="Goodwin L."/>
            <person name="Pitluck S."/>
            <person name="Peters L."/>
            <person name="Ovchinnikova G."/>
            <person name="Teshima H."/>
            <person name="Detter J.C."/>
            <person name="Han C."/>
            <person name="Tapia R."/>
            <person name="Land M."/>
            <person name="Hauser L."/>
            <person name="Kyrpides N."/>
            <person name="Ivanova N."/>
            <person name="Pagani I."/>
            <person name="Vogl K."/>
            <person name="Liu Z."/>
            <person name="Frigaard N.-U."/>
            <person name="Bryant D."/>
            <person name="Woyke T."/>
        </authorList>
    </citation>
    <scope>NUCLEOTIDE SEQUENCE [LARGE SCALE GENOMIC DNA]</scope>
    <source>
        <strain evidence="3">ATCC 17096 / DSM 198 / 6111</strain>
    </source>
</reference>
<protein>
    <submittedName>
        <fullName evidence="2">Uncharacterized protein</fullName>
    </submittedName>
</protein>
<accession>I3Y9A4</accession>
<name>I3Y9A4_THIV6</name>
<proteinExistence type="predicted"/>
<keyword evidence="3" id="KW-1185">Reference proteome</keyword>
<dbReference type="OrthoDB" id="5772485at2"/>
<dbReference type="HOGENOM" id="CLU_826217_0_0_6"/>
<evidence type="ECO:0000313" key="3">
    <source>
        <dbReference type="Proteomes" id="UP000006062"/>
    </source>
</evidence>
<dbReference type="eggNOG" id="ENOG50334UX">
    <property type="taxonomic scope" value="Bacteria"/>
</dbReference>
<evidence type="ECO:0000256" key="1">
    <source>
        <dbReference type="SAM" id="MobiDB-lite"/>
    </source>
</evidence>
<dbReference type="RefSeq" id="WP_014778038.1">
    <property type="nucleotide sequence ID" value="NC_018012.1"/>
</dbReference>
<evidence type="ECO:0000313" key="2">
    <source>
        <dbReference type="EMBL" id="AFL73572.1"/>
    </source>
</evidence>
<dbReference type="Proteomes" id="UP000006062">
    <property type="component" value="Chromosome"/>
</dbReference>
<dbReference type="EMBL" id="CP003154">
    <property type="protein sequence ID" value="AFL73572.1"/>
    <property type="molecule type" value="Genomic_DNA"/>
</dbReference>
<dbReference type="AlphaFoldDB" id="I3Y9A4"/>
<organism evidence="2 3">
    <name type="scientific">Thiocystis violascens (strain ATCC 17096 / DSM 198 / 6111)</name>
    <name type="common">Chromatium violascens</name>
    <dbReference type="NCBI Taxonomy" id="765911"/>
    <lineage>
        <taxon>Bacteria</taxon>
        <taxon>Pseudomonadati</taxon>
        <taxon>Pseudomonadota</taxon>
        <taxon>Gammaproteobacteria</taxon>
        <taxon>Chromatiales</taxon>
        <taxon>Chromatiaceae</taxon>
        <taxon>Thiocystis</taxon>
    </lineage>
</organism>
<feature type="compositionally biased region" description="Basic and acidic residues" evidence="1">
    <location>
        <begin position="107"/>
        <end position="119"/>
    </location>
</feature>
<feature type="region of interest" description="Disordered" evidence="1">
    <location>
        <begin position="94"/>
        <end position="119"/>
    </location>
</feature>
<gene>
    <name evidence="2" type="ordered locus">Thivi_1584</name>
</gene>